<accession>L8JX84</accession>
<comment type="caution">
    <text evidence="1">The sequence shown here is derived from an EMBL/GenBank/DDBJ whole genome shotgun (WGS) entry which is preliminary data.</text>
</comment>
<protein>
    <submittedName>
        <fullName evidence="1">Uncharacterized protein</fullName>
    </submittedName>
</protein>
<dbReference type="STRING" id="1237149.C900_04247"/>
<organism evidence="1 2">
    <name type="scientific">Fulvivirga imtechensis AK7</name>
    <dbReference type="NCBI Taxonomy" id="1237149"/>
    <lineage>
        <taxon>Bacteria</taxon>
        <taxon>Pseudomonadati</taxon>
        <taxon>Bacteroidota</taxon>
        <taxon>Cytophagia</taxon>
        <taxon>Cytophagales</taxon>
        <taxon>Fulvivirgaceae</taxon>
        <taxon>Fulvivirga</taxon>
    </lineage>
</organism>
<reference evidence="1 2" key="1">
    <citation type="submission" date="2012-12" db="EMBL/GenBank/DDBJ databases">
        <title>Genome assembly of Fulvivirga imtechensis AK7.</title>
        <authorList>
            <person name="Nupur N."/>
            <person name="Khatri I."/>
            <person name="Kumar R."/>
            <person name="Subramanian S."/>
            <person name="Pinnaka A."/>
        </authorList>
    </citation>
    <scope>NUCLEOTIDE SEQUENCE [LARGE SCALE GENOMIC DNA]</scope>
    <source>
        <strain evidence="1 2">AK7</strain>
    </source>
</reference>
<evidence type="ECO:0000313" key="1">
    <source>
        <dbReference type="EMBL" id="ELR73395.1"/>
    </source>
</evidence>
<dbReference type="Proteomes" id="UP000011135">
    <property type="component" value="Unassembled WGS sequence"/>
</dbReference>
<proteinExistence type="predicted"/>
<dbReference type="EMBL" id="AMZN01000006">
    <property type="protein sequence ID" value="ELR73395.1"/>
    <property type="molecule type" value="Genomic_DNA"/>
</dbReference>
<name>L8JX84_9BACT</name>
<dbReference type="AlphaFoldDB" id="L8JX84"/>
<keyword evidence="2" id="KW-1185">Reference proteome</keyword>
<gene>
    <name evidence="1" type="ORF">C900_04247</name>
</gene>
<sequence>MEVSINSVDTIYVNLLLKFSASQTHDVTLDHKAFTTECFYWKDNNVLQDFLSSNSININELMRQFRFNQVIVENEDGEMKLLSVESNFPYEKDFKEVNCMLDWKATKQIDEGKDANFKVEGIDIHNLKINRSDRKIRLYYSYLSRDNGETIMARSNWVNLPN</sequence>
<evidence type="ECO:0000313" key="2">
    <source>
        <dbReference type="Proteomes" id="UP000011135"/>
    </source>
</evidence>